<keyword evidence="1" id="KW-1133">Transmembrane helix</keyword>
<sequence length="43" mass="5082">MSRRKHDDDPYDAPTMHRWTAKHYVVIAVLVIVVMGMFAYSWS</sequence>
<reference evidence="2 3" key="1">
    <citation type="submission" date="2018-06" db="EMBL/GenBank/DDBJ databases">
        <title>Genomic Encyclopedia of Type Strains, Phase IV (KMG-IV): sequencing the most valuable type-strain genomes for metagenomic binning, comparative biology and taxonomic classification.</title>
        <authorList>
            <person name="Goeker M."/>
        </authorList>
    </citation>
    <scope>NUCLEOTIDE SEQUENCE [LARGE SCALE GENOMIC DNA]</scope>
    <source>
        <strain evidence="2 3">DSM 24875</strain>
    </source>
</reference>
<dbReference type="EMBL" id="QNRK01000013">
    <property type="protein sequence ID" value="RBP12836.1"/>
    <property type="molecule type" value="Genomic_DNA"/>
</dbReference>
<gene>
    <name evidence="2" type="ORF">DFR50_11325</name>
</gene>
<accession>A0A366FFF0</accession>
<dbReference type="Proteomes" id="UP000253529">
    <property type="component" value="Unassembled WGS sequence"/>
</dbReference>
<name>A0A366FFF0_9HYPH</name>
<comment type="caution">
    <text evidence="2">The sequence shown here is derived from an EMBL/GenBank/DDBJ whole genome shotgun (WGS) entry which is preliminary data.</text>
</comment>
<keyword evidence="1" id="KW-0812">Transmembrane</keyword>
<keyword evidence="1" id="KW-0472">Membrane</keyword>
<evidence type="ECO:0000313" key="2">
    <source>
        <dbReference type="EMBL" id="RBP12836.1"/>
    </source>
</evidence>
<protein>
    <submittedName>
        <fullName evidence="2">Uncharacterized protein</fullName>
    </submittedName>
</protein>
<proteinExistence type="predicted"/>
<keyword evidence="3" id="KW-1185">Reference proteome</keyword>
<evidence type="ECO:0000256" key="1">
    <source>
        <dbReference type="SAM" id="Phobius"/>
    </source>
</evidence>
<dbReference type="AlphaFoldDB" id="A0A366FFF0"/>
<feature type="transmembrane region" description="Helical" evidence="1">
    <location>
        <begin position="21"/>
        <end position="42"/>
    </location>
</feature>
<dbReference type="RefSeq" id="WP_281015963.1">
    <property type="nucleotide sequence ID" value="NZ_QNRK01000013.1"/>
</dbReference>
<evidence type="ECO:0000313" key="3">
    <source>
        <dbReference type="Proteomes" id="UP000253529"/>
    </source>
</evidence>
<organism evidence="2 3">
    <name type="scientific">Roseiarcus fermentans</name>
    <dbReference type="NCBI Taxonomy" id="1473586"/>
    <lineage>
        <taxon>Bacteria</taxon>
        <taxon>Pseudomonadati</taxon>
        <taxon>Pseudomonadota</taxon>
        <taxon>Alphaproteobacteria</taxon>
        <taxon>Hyphomicrobiales</taxon>
        <taxon>Roseiarcaceae</taxon>
        <taxon>Roseiarcus</taxon>
    </lineage>
</organism>